<evidence type="ECO:0000256" key="14">
    <source>
        <dbReference type="SAM" id="MobiDB-lite"/>
    </source>
</evidence>
<dbReference type="Pfam" id="PF01501">
    <property type="entry name" value="Glyco_transf_8"/>
    <property type="match status" value="1"/>
</dbReference>
<keyword evidence="5" id="KW-0479">Metal-binding</keyword>
<protein>
    <recommendedName>
        <fullName evidence="10">glycogenin glucosyltransferase</fullName>
        <ecNumber evidence="10">2.4.1.186</ecNumber>
    </recommendedName>
</protein>
<evidence type="ECO:0000256" key="1">
    <source>
        <dbReference type="ARBA" id="ARBA00001936"/>
    </source>
</evidence>
<feature type="region of interest" description="Disordered" evidence="14">
    <location>
        <begin position="419"/>
        <end position="460"/>
    </location>
</feature>
<comment type="subcellular location">
    <subcellularLocation>
        <location evidence="2">Cytoplasm</location>
    </subcellularLocation>
</comment>
<evidence type="ECO:0000256" key="11">
    <source>
        <dbReference type="ARBA" id="ARBA00050886"/>
    </source>
</evidence>
<reference evidence="15" key="1">
    <citation type="submission" date="2021-03" db="EMBL/GenBank/DDBJ databases">
        <authorList>
            <person name="Tagirdzhanova G."/>
        </authorList>
    </citation>
    <scope>NUCLEOTIDE SEQUENCE</scope>
</reference>
<dbReference type="EMBL" id="CAJPDS010000007">
    <property type="protein sequence ID" value="CAF9909017.1"/>
    <property type="molecule type" value="Genomic_DNA"/>
</dbReference>
<comment type="caution">
    <text evidence="15">The sequence shown here is derived from an EMBL/GenBank/DDBJ whole genome shotgun (WGS) entry which is preliminary data.</text>
</comment>
<gene>
    <name evidence="15" type="primary">GLG2</name>
    <name evidence="15" type="ORF">HETSPECPRED_008796</name>
</gene>
<feature type="compositionally biased region" description="Polar residues" evidence="14">
    <location>
        <begin position="419"/>
        <end position="450"/>
    </location>
</feature>
<comment type="cofactor">
    <cofactor evidence="1">
        <name>Mn(2+)</name>
        <dbReference type="ChEBI" id="CHEBI:29035"/>
    </cofactor>
</comment>
<evidence type="ECO:0000256" key="9">
    <source>
        <dbReference type="ARBA" id="ARBA00038162"/>
    </source>
</evidence>
<dbReference type="SUPFAM" id="SSF53448">
    <property type="entry name" value="Nucleotide-diphospho-sugar transferases"/>
    <property type="match status" value="1"/>
</dbReference>
<feature type="compositionally biased region" description="Low complexity" evidence="14">
    <location>
        <begin position="497"/>
        <end position="514"/>
    </location>
</feature>
<evidence type="ECO:0000256" key="13">
    <source>
        <dbReference type="ARBA" id="ARBA00057883"/>
    </source>
</evidence>
<dbReference type="Gene3D" id="3.90.550.10">
    <property type="entry name" value="Spore Coat Polysaccharide Biosynthesis Protein SpsA, Chain A"/>
    <property type="match status" value="1"/>
</dbReference>
<evidence type="ECO:0000256" key="10">
    <source>
        <dbReference type="ARBA" id="ARBA00038934"/>
    </source>
</evidence>
<dbReference type="PANTHER" id="PTHR11183">
    <property type="entry name" value="GLYCOGENIN SUBFAMILY MEMBER"/>
    <property type="match status" value="1"/>
</dbReference>
<sequence length="673" mass="74791">MADHGREAYCTLLMSDDYLPGAMVLGHSLRDNGTRKQLAVLITLDTVQASAVDELKTVYDHIVPVDRIVNRSPANLYLMNRPDLASTFTKIALWRQTQFKKIVYIDADVVALRAPDELFNSTNTFAAVPDIGWPDCFNSGVLALTPNMGDYYALLALAQKGISFDGADQGLLNMHFRDWNRLSFAYNCTPNGNYQYVPAYRHFQSTITMLHFIGDNKPWKIGRDRAGPTGVYEEQVGRWWAVYDKHYRVPITTYDPKESIRPANIVQQYVKGEDFNGDIPFSSISPSLKERQEPEAPTNTTETQLTDRIELAEGVHSGEVKPVPTVQQQRFSVDWDPIRTAPPTQSRPEAANFLSETYGMSQDRHLFQAPEQYPEPPQNMYYQVPKERQANDRPPPIFPWELNQSKATRVFAEDITPTPSAIHTENAPSMTTDDNSITEAASPSTPTVKISSPELDSFSRTNAWDDIPEIDSYISSLPQNHRAKVQAHFNHVPQQPSDPSITTTDDASITSPTTENPPSQPQSDRRRASLKITDFPTEIERPSLPVTPAPVRRPSFWGEERDSAGELPAAEGVPQNQNEWDPTTKLEELQRRQSEVLEKGPASPPRLMPQREMVGATTTTTVPGVPEGARIATLEEARALPTQPTPVPVFGTLNFAGGGGGDAVSAGDNAPLK</sequence>
<evidence type="ECO:0000256" key="3">
    <source>
        <dbReference type="ARBA" id="ARBA00022490"/>
    </source>
</evidence>
<evidence type="ECO:0000256" key="8">
    <source>
        <dbReference type="ARBA" id="ARBA00023211"/>
    </source>
</evidence>
<organism evidence="15 16">
    <name type="scientific">Heterodermia speciosa</name>
    <dbReference type="NCBI Taxonomy" id="116794"/>
    <lineage>
        <taxon>Eukaryota</taxon>
        <taxon>Fungi</taxon>
        <taxon>Dikarya</taxon>
        <taxon>Ascomycota</taxon>
        <taxon>Pezizomycotina</taxon>
        <taxon>Lecanoromycetes</taxon>
        <taxon>OSLEUM clade</taxon>
        <taxon>Lecanoromycetidae</taxon>
        <taxon>Caliciales</taxon>
        <taxon>Physciaceae</taxon>
        <taxon>Heterodermia</taxon>
    </lineage>
</organism>
<keyword evidence="8" id="KW-0464">Manganese</keyword>
<dbReference type="GO" id="GO:0005978">
    <property type="term" value="P:glycogen biosynthetic process"/>
    <property type="evidence" value="ECO:0007669"/>
    <property type="project" value="UniProtKB-KW"/>
</dbReference>
<comment type="similarity">
    <text evidence="9">Belongs to the glycosyltransferase 8 family. Glycogenin subfamily.</text>
</comment>
<evidence type="ECO:0000256" key="6">
    <source>
        <dbReference type="ARBA" id="ARBA00023056"/>
    </source>
</evidence>
<dbReference type="GO" id="GO:0005737">
    <property type="term" value="C:cytoplasm"/>
    <property type="evidence" value="ECO:0007669"/>
    <property type="project" value="UniProtKB-SubCell"/>
</dbReference>
<feature type="region of interest" description="Disordered" evidence="14">
    <location>
        <begin position="593"/>
        <end position="626"/>
    </location>
</feature>
<evidence type="ECO:0000256" key="12">
    <source>
        <dbReference type="ARBA" id="ARBA00052293"/>
    </source>
</evidence>
<dbReference type="InterPro" id="IPR050587">
    <property type="entry name" value="GNT1/Glycosyltrans_8"/>
</dbReference>
<feature type="region of interest" description="Disordered" evidence="14">
    <location>
        <begin position="281"/>
        <end position="304"/>
    </location>
</feature>
<dbReference type="Proteomes" id="UP000664521">
    <property type="component" value="Unassembled WGS sequence"/>
</dbReference>
<comment type="function">
    <text evidence="13">Self-glucosylating initiator of glycogen synthesis. It catalyzes the formation of a short alpha (1,4)-glucosyl chain covalently attached via a glucose 1-O-tyrosyl linkage to internal tyrosine residues and these chains act as primers for the elongation reaction catalyzed by glycogen synthase.</text>
</comment>
<evidence type="ECO:0000256" key="4">
    <source>
        <dbReference type="ARBA" id="ARBA00022679"/>
    </source>
</evidence>
<name>A0A8H3ERP4_9LECA</name>
<dbReference type="AlphaFoldDB" id="A0A8H3ERP4"/>
<dbReference type="CDD" id="cd02537">
    <property type="entry name" value="GT8_Glycogenin"/>
    <property type="match status" value="1"/>
</dbReference>
<comment type="catalytic activity">
    <reaction evidence="11">
        <text>[1,4-alpha-D-glucosyl](n)-L-tyrosyl-[glycogenin] + UDP-alpha-D-glucose = [1,4-alpha-D-glucosyl](n+1)-L-tyrosyl-[glycogenin] + UDP + H(+)</text>
        <dbReference type="Rhea" id="RHEA:56560"/>
        <dbReference type="Rhea" id="RHEA-COMP:14606"/>
        <dbReference type="Rhea" id="RHEA-COMP:14607"/>
        <dbReference type="ChEBI" id="CHEBI:15378"/>
        <dbReference type="ChEBI" id="CHEBI:58223"/>
        <dbReference type="ChEBI" id="CHEBI:58885"/>
        <dbReference type="ChEBI" id="CHEBI:140574"/>
        <dbReference type="EC" id="2.4.1.186"/>
    </reaction>
</comment>
<dbReference type="EC" id="2.4.1.186" evidence="10"/>
<dbReference type="FunFam" id="3.90.550.10:FF:000092">
    <property type="entry name" value="Glycogenin 2"/>
    <property type="match status" value="1"/>
</dbReference>
<keyword evidence="4" id="KW-0808">Transferase</keyword>
<proteinExistence type="inferred from homology"/>
<evidence type="ECO:0000313" key="16">
    <source>
        <dbReference type="Proteomes" id="UP000664521"/>
    </source>
</evidence>
<keyword evidence="16" id="KW-1185">Reference proteome</keyword>
<evidence type="ECO:0000313" key="15">
    <source>
        <dbReference type="EMBL" id="CAF9909017.1"/>
    </source>
</evidence>
<accession>A0A8H3ERP4</accession>
<evidence type="ECO:0000256" key="2">
    <source>
        <dbReference type="ARBA" id="ARBA00004496"/>
    </source>
</evidence>
<keyword evidence="6" id="KW-0320">Glycogen biosynthesis</keyword>
<keyword evidence="7" id="KW-0325">Glycoprotein</keyword>
<comment type="catalytic activity">
    <reaction evidence="12">
        <text>L-tyrosyl-[glycogenin] + UDP-alpha-D-glucose = alpha-D-glucosyl-L-tyrosyl-[glycogenin] + UDP + H(+)</text>
        <dbReference type="Rhea" id="RHEA:23360"/>
        <dbReference type="Rhea" id="RHEA-COMP:14604"/>
        <dbReference type="Rhea" id="RHEA-COMP:14605"/>
        <dbReference type="ChEBI" id="CHEBI:15378"/>
        <dbReference type="ChEBI" id="CHEBI:46858"/>
        <dbReference type="ChEBI" id="CHEBI:58223"/>
        <dbReference type="ChEBI" id="CHEBI:58885"/>
        <dbReference type="ChEBI" id="CHEBI:140573"/>
        <dbReference type="EC" id="2.4.1.186"/>
    </reaction>
</comment>
<keyword evidence="3" id="KW-0963">Cytoplasm</keyword>
<evidence type="ECO:0000256" key="7">
    <source>
        <dbReference type="ARBA" id="ARBA00023180"/>
    </source>
</evidence>
<dbReference type="GO" id="GO:0046872">
    <property type="term" value="F:metal ion binding"/>
    <property type="evidence" value="ECO:0007669"/>
    <property type="project" value="UniProtKB-KW"/>
</dbReference>
<dbReference type="GO" id="GO:0008466">
    <property type="term" value="F:glycogenin glucosyltransferase activity"/>
    <property type="evidence" value="ECO:0007669"/>
    <property type="project" value="UniProtKB-EC"/>
</dbReference>
<evidence type="ECO:0000256" key="5">
    <source>
        <dbReference type="ARBA" id="ARBA00022723"/>
    </source>
</evidence>
<dbReference type="InterPro" id="IPR002495">
    <property type="entry name" value="Glyco_trans_8"/>
</dbReference>
<dbReference type="InterPro" id="IPR029044">
    <property type="entry name" value="Nucleotide-diphossugar_trans"/>
</dbReference>
<dbReference type="OrthoDB" id="2014201at2759"/>
<feature type="region of interest" description="Disordered" evidence="14">
    <location>
        <begin position="491"/>
        <end position="580"/>
    </location>
</feature>